<evidence type="ECO:0000256" key="1">
    <source>
        <dbReference type="SAM" id="MobiDB-lite"/>
    </source>
</evidence>
<dbReference type="EMBL" id="CAAGRJ010004009">
    <property type="protein sequence ID" value="VFV21914.1"/>
    <property type="molecule type" value="Genomic_DNA"/>
</dbReference>
<feature type="compositionally biased region" description="Basic and acidic residues" evidence="1">
    <location>
        <begin position="1"/>
        <end position="14"/>
    </location>
</feature>
<organism evidence="2 3">
    <name type="scientific">Lynx pardinus</name>
    <name type="common">Iberian lynx</name>
    <name type="synonym">Felis pardina</name>
    <dbReference type="NCBI Taxonomy" id="191816"/>
    <lineage>
        <taxon>Eukaryota</taxon>
        <taxon>Metazoa</taxon>
        <taxon>Chordata</taxon>
        <taxon>Craniata</taxon>
        <taxon>Vertebrata</taxon>
        <taxon>Euteleostomi</taxon>
        <taxon>Mammalia</taxon>
        <taxon>Eutheria</taxon>
        <taxon>Laurasiatheria</taxon>
        <taxon>Carnivora</taxon>
        <taxon>Feliformia</taxon>
        <taxon>Felidae</taxon>
        <taxon>Felinae</taxon>
        <taxon>Lynx</taxon>
    </lineage>
</organism>
<keyword evidence="3" id="KW-1185">Reference proteome</keyword>
<gene>
    <name evidence="2" type="ORF">LYPA_23C014378</name>
</gene>
<proteinExistence type="predicted"/>
<sequence length="93" mass="10077">MAKFKDGHIARETPEQPYTTSAHTGMALGLKTQEGGSRSKETNGTTGLMVNKAFDLPGGSPEVSHQEPPAFQPHDLPSNHIIHIQLIRKTFSA</sequence>
<evidence type="ECO:0000313" key="2">
    <source>
        <dbReference type="EMBL" id="VFV21914.1"/>
    </source>
</evidence>
<protein>
    <submittedName>
        <fullName evidence="2">Uncharacterized protein</fullName>
    </submittedName>
</protein>
<feature type="region of interest" description="Disordered" evidence="1">
    <location>
        <begin position="1"/>
        <end position="77"/>
    </location>
</feature>
<accession>A0A485MP69</accession>
<evidence type="ECO:0000313" key="3">
    <source>
        <dbReference type="Proteomes" id="UP000386466"/>
    </source>
</evidence>
<reference evidence="2 3" key="1">
    <citation type="submission" date="2019-01" db="EMBL/GenBank/DDBJ databases">
        <authorList>
            <person name="Alioto T."/>
            <person name="Alioto T."/>
        </authorList>
    </citation>
    <scope>NUCLEOTIDE SEQUENCE [LARGE SCALE GENOMIC DNA]</scope>
</reference>
<dbReference type="AlphaFoldDB" id="A0A485MP69"/>
<dbReference type="Proteomes" id="UP000386466">
    <property type="component" value="Unassembled WGS sequence"/>
</dbReference>
<name>A0A485MP69_LYNPA</name>